<dbReference type="GO" id="GO:0006950">
    <property type="term" value="P:response to stress"/>
    <property type="evidence" value="ECO:0007669"/>
    <property type="project" value="UniProtKB-ARBA"/>
</dbReference>
<keyword evidence="4 6" id="KW-0238">DNA-binding</keyword>
<keyword evidence="10" id="KW-1185">Reference proteome</keyword>
<dbReference type="InterPro" id="IPR013324">
    <property type="entry name" value="RNA_pol_sigma_r3/r4-like"/>
</dbReference>
<dbReference type="SUPFAM" id="SSF88659">
    <property type="entry name" value="Sigma3 and sigma4 domains of RNA polymerase sigma factors"/>
    <property type="match status" value="1"/>
</dbReference>
<dbReference type="GO" id="GO:0016987">
    <property type="term" value="F:sigma factor activity"/>
    <property type="evidence" value="ECO:0007669"/>
    <property type="project" value="UniProtKB-KW"/>
</dbReference>
<dbReference type="OrthoDB" id="7376212at2"/>
<dbReference type="InterPro" id="IPR014284">
    <property type="entry name" value="RNA_pol_sigma-70_dom"/>
</dbReference>
<dbReference type="Gene3D" id="1.10.10.10">
    <property type="entry name" value="Winged helix-like DNA-binding domain superfamily/Winged helix DNA-binding domain"/>
    <property type="match status" value="1"/>
</dbReference>
<keyword evidence="5 6" id="KW-0804">Transcription</keyword>
<dbReference type="AlphaFoldDB" id="A0A4R8Z7V3"/>
<dbReference type="PANTHER" id="PTHR43133:SF8">
    <property type="entry name" value="RNA POLYMERASE SIGMA FACTOR HI_1459-RELATED"/>
    <property type="match status" value="1"/>
</dbReference>
<evidence type="ECO:0000256" key="2">
    <source>
        <dbReference type="ARBA" id="ARBA00023015"/>
    </source>
</evidence>
<proteinExistence type="inferred from homology"/>
<dbReference type="InterPro" id="IPR007627">
    <property type="entry name" value="RNA_pol_sigma70_r2"/>
</dbReference>
<reference evidence="9 10" key="1">
    <citation type="submission" date="2019-03" db="EMBL/GenBank/DDBJ databases">
        <title>Genomics of glacier-inhabiting Cryobacterium strains.</title>
        <authorList>
            <person name="Liu Q."/>
            <person name="Xin Y.-H."/>
        </authorList>
    </citation>
    <scope>NUCLEOTIDE SEQUENCE [LARGE SCALE GENOMIC DNA]</scope>
    <source>
        <strain evidence="9 10">TMT1-1</strain>
    </source>
</reference>
<keyword evidence="2 6" id="KW-0805">Transcription regulation</keyword>
<dbReference type="PROSITE" id="PS01063">
    <property type="entry name" value="SIGMA70_ECF"/>
    <property type="match status" value="1"/>
</dbReference>
<sequence>MRNILELFAQGGDVSGKVREQVASPLDAAADQMLADRAADGDLRAFEVLVRRYGPLMRVYATRVLGSNDETDDVVQESFITAWQQLGTLEDGSAVKSWLMRIVGRKSIDRLRARRLHVNIDDTDASAPECRAPHVLAEVESETEALARVLAALPVDQRRCWTLRELAEYSYGDIAAELNLSLSTVRGLLARARKTLLRQMEDWR</sequence>
<dbReference type="InterPro" id="IPR013325">
    <property type="entry name" value="RNA_pol_sigma_r2"/>
</dbReference>
<dbReference type="CDD" id="cd06171">
    <property type="entry name" value="Sigma70_r4"/>
    <property type="match status" value="1"/>
</dbReference>
<evidence type="ECO:0000313" key="9">
    <source>
        <dbReference type="EMBL" id="TFD22810.1"/>
    </source>
</evidence>
<dbReference type="InterPro" id="IPR013249">
    <property type="entry name" value="RNA_pol_sigma70_r4_t2"/>
</dbReference>
<evidence type="ECO:0000256" key="5">
    <source>
        <dbReference type="ARBA" id="ARBA00023163"/>
    </source>
</evidence>
<organism evidence="9 10">
    <name type="scientific">Cryobacterium lyxosi</name>
    <dbReference type="NCBI Taxonomy" id="1259228"/>
    <lineage>
        <taxon>Bacteria</taxon>
        <taxon>Bacillati</taxon>
        <taxon>Actinomycetota</taxon>
        <taxon>Actinomycetes</taxon>
        <taxon>Micrococcales</taxon>
        <taxon>Microbacteriaceae</taxon>
        <taxon>Cryobacterium</taxon>
    </lineage>
</organism>
<dbReference type="InterPro" id="IPR039425">
    <property type="entry name" value="RNA_pol_sigma-70-like"/>
</dbReference>
<dbReference type="InterPro" id="IPR036388">
    <property type="entry name" value="WH-like_DNA-bd_sf"/>
</dbReference>
<dbReference type="Proteomes" id="UP000298424">
    <property type="component" value="Unassembled WGS sequence"/>
</dbReference>
<evidence type="ECO:0000259" key="8">
    <source>
        <dbReference type="Pfam" id="PF08281"/>
    </source>
</evidence>
<evidence type="ECO:0000256" key="3">
    <source>
        <dbReference type="ARBA" id="ARBA00023082"/>
    </source>
</evidence>
<protein>
    <recommendedName>
        <fullName evidence="6">RNA polymerase sigma factor</fullName>
    </recommendedName>
</protein>
<dbReference type="Pfam" id="PF08281">
    <property type="entry name" value="Sigma70_r4_2"/>
    <property type="match status" value="1"/>
</dbReference>
<feature type="domain" description="RNA polymerase sigma factor 70 region 4 type 2" evidence="8">
    <location>
        <begin position="144"/>
        <end position="196"/>
    </location>
</feature>
<feature type="domain" description="RNA polymerase sigma-70 region 2" evidence="7">
    <location>
        <begin position="49"/>
        <end position="115"/>
    </location>
</feature>
<dbReference type="InterPro" id="IPR000838">
    <property type="entry name" value="RNA_pol_sigma70_ECF_CS"/>
</dbReference>
<comment type="similarity">
    <text evidence="1 6">Belongs to the sigma-70 factor family. ECF subfamily.</text>
</comment>
<keyword evidence="3 6" id="KW-0731">Sigma factor</keyword>
<evidence type="ECO:0000256" key="6">
    <source>
        <dbReference type="RuleBase" id="RU000716"/>
    </source>
</evidence>
<dbReference type="GO" id="GO:0006352">
    <property type="term" value="P:DNA-templated transcription initiation"/>
    <property type="evidence" value="ECO:0007669"/>
    <property type="project" value="InterPro"/>
</dbReference>
<evidence type="ECO:0000259" key="7">
    <source>
        <dbReference type="Pfam" id="PF04542"/>
    </source>
</evidence>
<evidence type="ECO:0000256" key="4">
    <source>
        <dbReference type="ARBA" id="ARBA00023125"/>
    </source>
</evidence>
<gene>
    <name evidence="9" type="ORF">E3T27_16210</name>
</gene>
<dbReference type="NCBIfam" id="TIGR02937">
    <property type="entry name" value="sigma70-ECF"/>
    <property type="match status" value="1"/>
</dbReference>
<dbReference type="Gene3D" id="1.10.1740.10">
    <property type="match status" value="1"/>
</dbReference>
<name>A0A4R8Z7V3_9MICO</name>
<accession>A0A4R8Z7V3</accession>
<dbReference type="Pfam" id="PF04542">
    <property type="entry name" value="Sigma70_r2"/>
    <property type="match status" value="1"/>
</dbReference>
<dbReference type="SUPFAM" id="SSF88946">
    <property type="entry name" value="Sigma2 domain of RNA polymerase sigma factors"/>
    <property type="match status" value="1"/>
</dbReference>
<evidence type="ECO:0000256" key="1">
    <source>
        <dbReference type="ARBA" id="ARBA00010641"/>
    </source>
</evidence>
<dbReference type="EMBL" id="SOGT01000019">
    <property type="protein sequence ID" value="TFD22810.1"/>
    <property type="molecule type" value="Genomic_DNA"/>
</dbReference>
<dbReference type="PANTHER" id="PTHR43133">
    <property type="entry name" value="RNA POLYMERASE ECF-TYPE SIGMA FACTO"/>
    <property type="match status" value="1"/>
</dbReference>
<comment type="caution">
    <text evidence="9">The sequence shown here is derived from an EMBL/GenBank/DDBJ whole genome shotgun (WGS) entry which is preliminary data.</text>
</comment>
<evidence type="ECO:0000313" key="10">
    <source>
        <dbReference type="Proteomes" id="UP000298424"/>
    </source>
</evidence>
<dbReference type="GO" id="GO:0003677">
    <property type="term" value="F:DNA binding"/>
    <property type="evidence" value="ECO:0007669"/>
    <property type="project" value="UniProtKB-KW"/>
</dbReference>